<sequence length="77" mass="9182">ELVKLKLEKQWCFDSQGHRIVPTVEETAVNVCQELVLYPNCLEDTVKALRMQRIDLQCHLKDLEFRCAQLKEEMRMF</sequence>
<name>A0A8S3ZAP6_9EUPU</name>
<proteinExistence type="predicted"/>
<gene>
    <name evidence="1" type="ORF">CUNI_LOCUS9694</name>
</gene>
<evidence type="ECO:0000313" key="1">
    <source>
        <dbReference type="EMBL" id="CAG5124136.1"/>
    </source>
</evidence>
<comment type="caution">
    <text evidence="1">The sequence shown here is derived from an EMBL/GenBank/DDBJ whole genome shotgun (WGS) entry which is preliminary data.</text>
</comment>
<feature type="non-terminal residue" evidence="1">
    <location>
        <position position="77"/>
    </location>
</feature>
<dbReference type="Proteomes" id="UP000678393">
    <property type="component" value="Unassembled WGS sequence"/>
</dbReference>
<reference evidence="1" key="1">
    <citation type="submission" date="2021-04" db="EMBL/GenBank/DDBJ databases">
        <authorList>
            <consortium name="Molecular Ecology Group"/>
        </authorList>
    </citation>
    <scope>NUCLEOTIDE SEQUENCE</scope>
</reference>
<dbReference type="AlphaFoldDB" id="A0A8S3ZAP6"/>
<accession>A0A8S3ZAP6</accession>
<organism evidence="1 2">
    <name type="scientific">Candidula unifasciata</name>
    <dbReference type="NCBI Taxonomy" id="100452"/>
    <lineage>
        <taxon>Eukaryota</taxon>
        <taxon>Metazoa</taxon>
        <taxon>Spiralia</taxon>
        <taxon>Lophotrochozoa</taxon>
        <taxon>Mollusca</taxon>
        <taxon>Gastropoda</taxon>
        <taxon>Heterobranchia</taxon>
        <taxon>Euthyneura</taxon>
        <taxon>Panpulmonata</taxon>
        <taxon>Eupulmonata</taxon>
        <taxon>Stylommatophora</taxon>
        <taxon>Helicina</taxon>
        <taxon>Helicoidea</taxon>
        <taxon>Geomitridae</taxon>
        <taxon>Candidula</taxon>
    </lineage>
</organism>
<keyword evidence="2" id="KW-1185">Reference proteome</keyword>
<dbReference type="EMBL" id="CAJHNH020001703">
    <property type="protein sequence ID" value="CAG5124136.1"/>
    <property type="molecule type" value="Genomic_DNA"/>
</dbReference>
<protein>
    <submittedName>
        <fullName evidence="1">Uncharacterized protein</fullName>
    </submittedName>
</protein>
<evidence type="ECO:0000313" key="2">
    <source>
        <dbReference type="Proteomes" id="UP000678393"/>
    </source>
</evidence>
<dbReference type="OrthoDB" id="6147842at2759"/>